<organism evidence="12 13">
    <name type="scientific">Nephila pilipes</name>
    <name type="common">Giant wood spider</name>
    <name type="synonym">Nephila maculata</name>
    <dbReference type="NCBI Taxonomy" id="299642"/>
    <lineage>
        <taxon>Eukaryota</taxon>
        <taxon>Metazoa</taxon>
        <taxon>Ecdysozoa</taxon>
        <taxon>Arthropoda</taxon>
        <taxon>Chelicerata</taxon>
        <taxon>Arachnida</taxon>
        <taxon>Araneae</taxon>
        <taxon>Araneomorphae</taxon>
        <taxon>Entelegynae</taxon>
        <taxon>Araneoidea</taxon>
        <taxon>Nephilidae</taxon>
        <taxon>Nephila</taxon>
    </lineage>
</organism>
<keyword evidence="10" id="KW-0732">Signal</keyword>
<keyword evidence="13" id="KW-1185">Reference proteome</keyword>
<comment type="subcellular location">
    <subcellularLocation>
        <location evidence="1">Secreted</location>
    </subcellularLocation>
</comment>
<keyword evidence="8" id="KW-0479">Metal-binding</keyword>
<keyword evidence="6 9" id="KW-1015">Disulfide bond</keyword>
<feature type="binding site" evidence="8">
    <location>
        <position position="110"/>
    </location>
    <ligand>
        <name>Zn(2+)</name>
        <dbReference type="ChEBI" id="CHEBI:29105"/>
        <note>ligand shared with metalloproteinase partner</note>
    </ligand>
</feature>
<evidence type="ECO:0000313" key="13">
    <source>
        <dbReference type="Proteomes" id="UP000887013"/>
    </source>
</evidence>
<dbReference type="GO" id="GO:0051045">
    <property type="term" value="P:negative regulation of membrane protein ectodomain proteolysis"/>
    <property type="evidence" value="ECO:0007669"/>
    <property type="project" value="TreeGrafter"/>
</dbReference>
<feature type="disulfide bond" evidence="9">
    <location>
        <begin position="112"/>
        <end position="202"/>
    </location>
</feature>
<reference evidence="12" key="1">
    <citation type="submission" date="2020-08" db="EMBL/GenBank/DDBJ databases">
        <title>Multicomponent nature underlies the extraordinary mechanical properties of spider dragline silk.</title>
        <authorList>
            <person name="Kono N."/>
            <person name="Nakamura H."/>
            <person name="Mori M."/>
            <person name="Yoshida Y."/>
            <person name="Ohtoshi R."/>
            <person name="Malay A.D."/>
            <person name="Moran D.A.P."/>
            <person name="Tomita M."/>
            <person name="Numata K."/>
            <person name="Arakawa K."/>
        </authorList>
    </citation>
    <scope>NUCLEOTIDE SEQUENCE</scope>
</reference>
<keyword evidence="7" id="KW-0481">Metalloenzyme inhibitor</keyword>
<feature type="signal peptide" evidence="10">
    <location>
        <begin position="1"/>
        <end position="20"/>
    </location>
</feature>
<dbReference type="PANTHER" id="PTHR11844:SF25">
    <property type="entry name" value="NTR DOMAIN-CONTAINING PROTEIN"/>
    <property type="match status" value="1"/>
</dbReference>
<protein>
    <submittedName>
        <fullName evidence="12">Tissue inhibitor of metalloproteinase</fullName>
    </submittedName>
</protein>
<evidence type="ECO:0000256" key="2">
    <source>
        <dbReference type="ARBA" id="ARBA00011027"/>
    </source>
</evidence>
<dbReference type="PROSITE" id="PS50189">
    <property type="entry name" value="NTR"/>
    <property type="match status" value="1"/>
</dbReference>
<gene>
    <name evidence="12" type="primary">Timp</name>
    <name evidence="12" type="ORF">NPIL_291761</name>
</gene>
<dbReference type="PANTHER" id="PTHR11844">
    <property type="entry name" value="METALLOPROTEASE INHIBITOR"/>
    <property type="match status" value="1"/>
</dbReference>
<evidence type="ECO:0000256" key="7">
    <source>
        <dbReference type="ARBA" id="ARBA00023215"/>
    </source>
</evidence>
<evidence type="ECO:0000256" key="6">
    <source>
        <dbReference type="ARBA" id="ARBA00023157"/>
    </source>
</evidence>
<dbReference type="Gene3D" id="3.90.370.10">
    <property type="entry name" value="Tissue inhibitor of metalloproteinase-1. Chain B, domain 1"/>
    <property type="match status" value="1"/>
</dbReference>
<evidence type="ECO:0000256" key="9">
    <source>
        <dbReference type="PIRSR" id="PIRSR601820-3"/>
    </source>
</evidence>
<accession>A0A8X6R336</accession>
<dbReference type="SMART" id="SM00206">
    <property type="entry name" value="NTR"/>
    <property type="match status" value="1"/>
</dbReference>
<evidence type="ECO:0000256" key="4">
    <source>
        <dbReference type="ARBA" id="ARBA00022608"/>
    </source>
</evidence>
<sequence length="299" mass="34408">MQRLFIGLLATVWVIPKANSGDYSRYVLMDLFYLCYDPSVLQISLRLEDSLVRHFLPKFFFVTLLALVPKEGKEKHKKYLEKNSAKMATSTGFVLGVLTICFIVGEVELCSCFYSHPQEHYCVADFVAVVRVKSQGKGDGGIMAYHIKVKKEFKMTEKARHALSQGLIWTSSHEAACGVTLHPTRYLIAGRIRGEKPFVSLCHFVQEWPKLSPKQKKGFRKLYQQGCRCRVRMPSFVKNHREPFCSWETFRGKTDCQGLYSLCVPTGHASNGTEECSWVSTAQYRRCMKERKYEREMEP</sequence>
<feature type="domain" description="NTR" evidence="11">
    <location>
        <begin position="110"/>
        <end position="227"/>
    </location>
</feature>
<proteinExistence type="inferred from homology"/>
<dbReference type="GO" id="GO:0008191">
    <property type="term" value="F:metalloendopeptidase inhibitor activity"/>
    <property type="evidence" value="ECO:0007669"/>
    <property type="project" value="InterPro"/>
</dbReference>
<evidence type="ECO:0000256" key="1">
    <source>
        <dbReference type="ARBA" id="ARBA00004613"/>
    </source>
</evidence>
<evidence type="ECO:0000256" key="10">
    <source>
        <dbReference type="SAM" id="SignalP"/>
    </source>
</evidence>
<name>A0A8X6R336_NEPPI</name>
<dbReference type="InterPro" id="IPR001820">
    <property type="entry name" value="TIMP"/>
</dbReference>
<dbReference type="InterPro" id="IPR001134">
    <property type="entry name" value="Netrin_domain"/>
</dbReference>
<evidence type="ECO:0000256" key="3">
    <source>
        <dbReference type="ARBA" id="ARBA00022525"/>
    </source>
</evidence>
<comment type="similarity">
    <text evidence="2">Belongs to the protease inhibitor I35 (TIMP) family.</text>
</comment>
<keyword evidence="8" id="KW-0862">Zinc</keyword>
<dbReference type="Gene3D" id="2.40.50.120">
    <property type="match status" value="1"/>
</dbReference>
<feature type="disulfide bond" evidence="9">
    <location>
        <begin position="229"/>
        <end position="276"/>
    </location>
</feature>
<dbReference type="CDD" id="cd03577">
    <property type="entry name" value="NTR_TIMP_like"/>
    <property type="match status" value="1"/>
</dbReference>
<dbReference type="GO" id="GO:0046872">
    <property type="term" value="F:metal ion binding"/>
    <property type="evidence" value="ECO:0007669"/>
    <property type="project" value="UniProtKB-KW"/>
</dbReference>
<keyword evidence="5" id="KW-0646">Protease inhibitor</keyword>
<dbReference type="GO" id="GO:0002020">
    <property type="term" value="F:protease binding"/>
    <property type="evidence" value="ECO:0007669"/>
    <property type="project" value="TreeGrafter"/>
</dbReference>
<dbReference type="OrthoDB" id="6041373at2759"/>
<dbReference type="Pfam" id="PF00965">
    <property type="entry name" value="TIMP"/>
    <property type="match status" value="1"/>
</dbReference>
<dbReference type="AlphaFoldDB" id="A0A8X6R336"/>
<evidence type="ECO:0000256" key="5">
    <source>
        <dbReference type="ARBA" id="ARBA00022690"/>
    </source>
</evidence>
<dbReference type="InterPro" id="IPR027465">
    <property type="entry name" value="TIMP_C"/>
</dbReference>
<dbReference type="InterPro" id="IPR008993">
    <property type="entry name" value="TIMP-like_OB-fold"/>
</dbReference>
<dbReference type="EMBL" id="BMAW01132871">
    <property type="protein sequence ID" value="GFU45852.1"/>
    <property type="molecule type" value="Genomic_DNA"/>
</dbReference>
<evidence type="ECO:0000256" key="8">
    <source>
        <dbReference type="PIRSR" id="PIRSR601820-1"/>
    </source>
</evidence>
<dbReference type="Proteomes" id="UP000887013">
    <property type="component" value="Unassembled WGS sequence"/>
</dbReference>
<comment type="caution">
    <text evidence="12">The sequence shown here is derived from an EMBL/GenBank/DDBJ whole genome shotgun (WGS) entry which is preliminary data.</text>
</comment>
<evidence type="ECO:0000313" key="12">
    <source>
        <dbReference type="EMBL" id="GFU45852.1"/>
    </source>
</evidence>
<evidence type="ECO:0000259" key="11">
    <source>
        <dbReference type="PROSITE" id="PS50189"/>
    </source>
</evidence>
<keyword evidence="4" id="KW-0483">Metalloprotease inhibitor</keyword>
<feature type="chain" id="PRO_5036472886" evidence="10">
    <location>
        <begin position="21"/>
        <end position="299"/>
    </location>
</feature>
<dbReference type="SUPFAM" id="SSF50242">
    <property type="entry name" value="TIMP-like"/>
    <property type="match status" value="1"/>
</dbReference>
<keyword evidence="3" id="KW-0964">Secreted</keyword>
<dbReference type="GO" id="GO:0031012">
    <property type="term" value="C:extracellular matrix"/>
    <property type="evidence" value="ECO:0007669"/>
    <property type="project" value="TreeGrafter"/>
</dbReference>
<feature type="disulfide bond" evidence="9">
    <location>
        <begin position="122"/>
        <end position="227"/>
    </location>
</feature>
<dbReference type="GO" id="GO:0005615">
    <property type="term" value="C:extracellular space"/>
    <property type="evidence" value="ECO:0007669"/>
    <property type="project" value="TreeGrafter"/>
</dbReference>
<feature type="disulfide bond" evidence="9">
    <location>
        <begin position="110"/>
        <end position="177"/>
    </location>
</feature>